<evidence type="ECO:0000313" key="2">
    <source>
        <dbReference type="EMBL" id="TYO99256.1"/>
    </source>
</evidence>
<dbReference type="PROSITE" id="PS51257">
    <property type="entry name" value="PROKAR_LIPOPROTEIN"/>
    <property type="match status" value="1"/>
</dbReference>
<proteinExistence type="predicted"/>
<name>A0A5D3WME6_9BACT</name>
<dbReference type="Proteomes" id="UP000324159">
    <property type="component" value="Unassembled WGS sequence"/>
</dbReference>
<protein>
    <recommendedName>
        <fullName evidence="4">DUF3887 domain-containing protein</fullName>
    </recommendedName>
</protein>
<accession>A0A5D3WME6</accession>
<dbReference type="RefSeq" id="WP_148895179.1">
    <property type="nucleotide sequence ID" value="NZ_VNIB01000003.1"/>
</dbReference>
<dbReference type="AlphaFoldDB" id="A0A5D3WME6"/>
<evidence type="ECO:0008006" key="4">
    <source>
        <dbReference type="Google" id="ProtNLM"/>
    </source>
</evidence>
<dbReference type="EMBL" id="VNIB01000003">
    <property type="protein sequence ID" value="TYO99256.1"/>
    <property type="molecule type" value="Genomic_DNA"/>
</dbReference>
<organism evidence="2 3">
    <name type="scientific">Geothermobacter ehrlichii</name>
    <dbReference type="NCBI Taxonomy" id="213224"/>
    <lineage>
        <taxon>Bacteria</taxon>
        <taxon>Pseudomonadati</taxon>
        <taxon>Thermodesulfobacteriota</taxon>
        <taxon>Desulfuromonadia</taxon>
        <taxon>Desulfuromonadales</taxon>
        <taxon>Geothermobacteraceae</taxon>
        <taxon>Geothermobacter</taxon>
    </lineage>
</organism>
<dbReference type="OrthoDB" id="5402051at2"/>
<gene>
    <name evidence="2" type="ORF">EDC39_10399</name>
</gene>
<feature type="signal peptide" evidence="1">
    <location>
        <begin position="1"/>
        <end position="22"/>
    </location>
</feature>
<keyword evidence="1" id="KW-0732">Signal</keyword>
<comment type="caution">
    <text evidence="2">The sequence shown here is derived from an EMBL/GenBank/DDBJ whole genome shotgun (WGS) entry which is preliminary data.</text>
</comment>
<feature type="chain" id="PRO_5022819293" description="DUF3887 domain-containing protein" evidence="1">
    <location>
        <begin position="23"/>
        <end position="143"/>
    </location>
</feature>
<evidence type="ECO:0000313" key="3">
    <source>
        <dbReference type="Proteomes" id="UP000324159"/>
    </source>
</evidence>
<evidence type="ECO:0000256" key="1">
    <source>
        <dbReference type="SAM" id="SignalP"/>
    </source>
</evidence>
<reference evidence="2 3" key="1">
    <citation type="submission" date="2019-07" db="EMBL/GenBank/DDBJ databases">
        <title>Genomic Encyclopedia of Type Strains, Phase IV (KMG-IV): sequencing the most valuable type-strain genomes for metagenomic binning, comparative biology and taxonomic classification.</title>
        <authorList>
            <person name="Goeker M."/>
        </authorList>
    </citation>
    <scope>NUCLEOTIDE SEQUENCE [LARGE SCALE GENOMIC DNA]</scope>
    <source>
        <strain evidence="2 3">SS015</strain>
    </source>
</reference>
<keyword evidence="3" id="KW-1185">Reference proteome</keyword>
<sequence>MYRSTVAFLMCCSILLAGCAGLGDFSGAGKGQSAFGLLSDDFVQRLRWQDYVGAAVHLTEPNRQDFLDRFQKDRDLKITDVRLESLVFTKQGTLADGELIVEYYRLPSLTVKTARFPVRWRFYGPDDPTPVGWKITLLSPHLP</sequence>